<dbReference type="InterPro" id="IPR023828">
    <property type="entry name" value="Peptidase_S8_Ser-AS"/>
</dbReference>
<dbReference type="NCBIfam" id="TIGR01414">
    <property type="entry name" value="autotrans_barl"/>
    <property type="match status" value="1"/>
</dbReference>
<dbReference type="CDD" id="cd04848">
    <property type="entry name" value="Peptidases_S8_Autotransporter_serine_protease_like"/>
    <property type="match status" value="1"/>
</dbReference>
<dbReference type="AlphaFoldDB" id="A0A7W8APE0"/>
<keyword evidence="3 6" id="KW-0378">Hydrolase</keyword>
<feature type="active site" description="Charge relay system" evidence="5 6">
    <location>
        <position position="73"/>
    </location>
</feature>
<evidence type="ECO:0000256" key="2">
    <source>
        <dbReference type="ARBA" id="ARBA00022729"/>
    </source>
</evidence>
<dbReference type="PANTHER" id="PTHR42884:SF14">
    <property type="entry name" value="NEUROENDOCRINE CONVERTASE 1"/>
    <property type="match status" value="1"/>
</dbReference>
<evidence type="ECO:0000313" key="10">
    <source>
        <dbReference type="Proteomes" id="UP000531231"/>
    </source>
</evidence>
<evidence type="ECO:0000256" key="1">
    <source>
        <dbReference type="ARBA" id="ARBA00022670"/>
    </source>
</evidence>
<dbReference type="Proteomes" id="UP000531231">
    <property type="component" value="Unassembled WGS sequence"/>
</dbReference>
<feature type="active site" description="Charge relay system" evidence="5 6">
    <location>
        <position position="375"/>
    </location>
</feature>
<comment type="similarity">
    <text evidence="6">Belongs to the peptidase S8 family.</text>
</comment>
<sequence length="1015" mass="108702">MSLIKVGLKYLTLTTALAAPAFVPTFAYAQNAEAIPPAADAEYHANWGLDMINALPAYLKGYTGKGVVVAVIDTGLDVNHPEYAGRVSPFYYNFGDEQPARDVFPRKKRGSLNGHGDHVAGIIGAGRNGFGMQGVAYDSILMPLRAVEVENDDEDFNPTDEAIAYAVKNGAKVINGSYGPDVYPNRDLEQGIPNPNYQILNYQLMISTLDDLEQTYKVLKYAADEDVVMVFAAGNSRQEQPGAYTSMPIGNGMLPLITRDYINSGKIRFLGDGDDDDDLDDFDLNNPNTYRLIDPNDPVFEDTDFSDLKGSLIVVVSVGSDGKLAPYSNECGDTAEWCITAPGGAMTRENISGGIYSTWPQGDENDGYRYIHGTSMAAPHVAGAAAVVRSAFPYMNARQTIETILTTTTKTGFEDQDKFGQGLLNLGAAIDGPMAFRYAGVFDVDTQGYSSIWSNSISGIGDLTKRGDGILVLSGQNTYQGPTNIVGGGLEVQGSITSDSHVSQAGQLSGSGSVGNVILAKGGKISPGSAIFADNAIGTLTVNGSFFQSSGSTYIAGLSAANGTDHISINGAAILGSNSSLELVRQGAGRGTAAGRYTLLTARDGVIGTYDNWGGSLVTQTPFIDFALDYDSTNVFLETSRSDVAFADIAVTHNQTATATALESQGAGSILYDHMLFLNKTEARQAYDQLSGEAYASIQSSLINNSAYTRTAVYNQLSRSFSKSSGVAETTIGYLDQPNFWMHGLGEWTTQSGNDNTAKTRNSIGGFLTGIDAQVWDNWRFGLLAGYSYSKFRIHERMSSGKSDDYTIGSYAGTEMAHNQGTFAFRSGAAYTWHNINMNRGIAFAGFEDKLAADYKAGTFQIFGELGYKHQTTEQFAIEPYANLAYVHLRADKFSEDGRNGATLNMYKSTMDTALASLGFRISADLNQGVIPVKARADIAWRHAFGDVTPTSKANFTGSDAFTINGMAIGRNTAFISTGLDFQLEKNAVLGVSYQGQFGSGITQNGLNASLKIQF</sequence>
<dbReference type="RefSeq" id="WP_151159754.1">
    <property type="nucleotide sequence ID" value="NZ_JACHIL010000011.1"/>
</dbReference>
<dbReference type="InterPro" id="IPR013425">
    <property type="entry name" value="Autotrns_rpt"/>
</dbReference>
<dbReference type="GO" id="GO:0019867">
    <property type="term" value="C:outer membrane"/>
    <property type="evidence" value="ECO:0007669"/>
    <property type="project" value="InterPro"/>
</dbReference>
<dbReference type="PROSITE" id="PS00136">
    <property type="entry name" value="SUBTILASE_ASP"/>
    <property type="match status" value="1"/>
</dbReference>
<feature type="signal peptide" evidence="7">
    <location>
        <begin position="1"/>
        <end position="29"/>
    </location>
</feature>
<dbReference type="GO" id="GO:0004252">
    <property type="term" value="F:serine-type endopeptidase activity"/>
    <property type="evidence" value="ECO:0007669"/>
    <property type="project" value="UniProtKB-UniRule"/>
</dbReference>
<reference evidence="9 10" key="1">
    <citation type="submission" date="2020-08" db="EMBL/GenBank/DDBJ databases">
        <title>Genomic Encyclopedia of Type Strains, Phase IV (KMG-IV): sequencing the most valuable type-strain genomes for metagenomic binning, comparative biology and taxonomic classification.</title>
        <authorList>
            <person name="Goeker M."/>
        </authorList>
    </citation>
    <scope>NUCLEOTIDE SEQUENCE [LARGE SCALE GENOMIC DNA]</scope>
    <source>
        <strain evidence="9 10">DSM 25620</strain>
    </source>
</reference>
<dbReference type="PRINTS" id="PR00723">
    <property type="entry name" value="SUBTILISIN"/>
</dbReference>
<dbReference type="InterPro" id="IPR015500">
    <property type="entry name" value="Peptidase_S8_subtilisin-rel"/>
</dbReference>
<dbReference type="InterPro" id="IPR005546">
    <property type="entry name" value="Autotransporte_beta"/>
</dbReference>
<dbReference type="PROSITE" id="PS51208">
    <property type="entry name" value="AUTOTRANSPORTER"/>
    <property type="match status" value="1"/>
</dbReference>
<comment type="caution">
    <text evidence="9">The sequence shown here is derived from an EMBL/GenBank/DDBJ whole genome shotgun (WGS) entry which is preliminary data.</text>
</comment>
<dbReference type="SUPFAM" id="SSF52743">
    <property type="entry name" value="Subtilisin-like"/>
    <property type="match status" value="1"/>
</dbReference>
<dbReference type="Pfam" id="PF03797">
    <property type="entry name" value="Autotransporter"/>
    <property type="match status" value="1"/>
</dbReference>
<evidence type="ECO:0000256" key="3">
    <source>
        <dbReference type="ARBA" id="ARBA00022801"/>
    </source>
</evidence>
<dbReference type="Gene3D" id="3.40.50.200">
    <property type="entry name" value="Peptidase S8/S53 domain"/>
    <property type="match status" value="1"/>
</dbReference>
<keyword evidence="4 6" id="KW-0720">Serine protease</keyword>
<dbReference type="Gene3D" id="2.40.128.130">
    <property type="entry name" value="Autotransporter beta-domain"/>
    <property type="match status" value="1"/>
</dbReference>
<keyword evidence="1 6" id="KW-0645">Protease</keyword>
<dbReference type="Pfam" id="PF00082">
    <property type="entry name" value="Peptidase_S8"/>
    <property type="match status" value="1"/>
</dbReference>
<dbReference type="PROSITE" id="PS00138">
    <property type="entry name" value="SUBTILASE_SER"/>
    <property type="match status" value="1"/>
</dbReference>
<evidence type="ECO:0000256" key="4">
    <source>
        <dbReference type="ARBA" id="ARBA00022825"/>
    </source>
</evidence>
<dbReference type="EMBL" id="JACHIL010000011">
    <property type="protein sequence ID" value="MBB5092876.1"/>
    <property type="molecule type" value="Genomic_DNA"/>
</dbReference>
<dbReference type="NCBIfam" id="TIGR02601">
    <property type="entry name" value="autotrns_rpt"/>
    <property type="match status" value="1"/>
</dbReference>
<dbReference type="InterPro" id="IPR034061">
    <property type="entry name" value="Peptidases_S8_Autotransporter"/>
</dbReference>
<dbReference type="GO" id="GO:0016485">
    <property type="term" value="P:protein processing"/>
    <property type="evidence" value="ECO:0007669"/>
    <property type="project" value="TreeGrafter"/>
</dbReference>
<feature type="domain" description="Autotransporter" evidence="8">
    <location>
        <begin position="733"/>
        <end position="1015"/>
    </location>
</feature>
<dbReference type="Pfam" id="PF12951">
    <property type="entry name" value="PATR"/>
    <property type="match status" value="1"/>
</dbReference>
<keyword evidence="10" id="KW-1185">Reference proteome</keyword>
<feature type="active site" description="Charge relay system" evidence="5 6">
    <location>
        <position position="115"/>
    </location>
</feature>
<dbReference type="PROSITE" id="PS51892">
    <property type="entry name" value="SUBTILASE"/>
    <property type="match status" value="1"/>
</dbReference>
<dbReference type="InterPro" id="IPR023827">
    <property type="entry name" value="Peptidase_S8_Asp-AS"/>
</dbReference>
<evidence type="ECO:0000313" key="9">
    <source>
        <dbReference type="EMBL" id="MBB5092876.1"/>
    </source>
</evidence>
<evidence type="ECO:0000256" key="5">
    <source>
        <dbReference type="PIRSR" id="PIRSR615500-1"/>
    </source>
</evidence>
<organism evidence="9 10">
    <name type="scientific">Pseudochrobactrum saccharolyticum</name>
    <dbReference type="NCBI Taxonomy" id="354352"/>
    <lineage>
        <taxon>Bacteria</taxon>
        <taxon>Pseudomonadati</taxon>
        <taxon>Pseudomonadota</taxon>
        <taxon>Alphaproteobacteria</taxon>
        <taxon>Hyphomicrobiales</taxon>
        <taxon>Brucellaceae</taxon>
        <taxon>Pseudochrobactrum</taxon>
    </lineage>
</organism>
<dbReference type="InterPro" id="IPR036852">
    <property type="entry name" value="Peptidase_S8/S53_dom_sf"/>
</dbReference>
<dbReference type="InterPro" id="IPR006315">
    <property type="entry name" value="OM_autotransptr_brl_dom"/>
</dbReference>
<keyword evidence="2 7" id="KW-0732">Signal</keyword>
<protein>
    <submittedName>
        <fullName evidence="9">Subtilase-type serine protease</fullName>
        <ecNumber evidence="9">3.4.21.-</ecNumber>
    </submittedName>
</protein>
<dbReference type="InterPro" id="IPR036709">
    <property type="entry name" value="Autotransporte_beta_dom_sf"/>
</dbReference>
<dbReference type="InterPro" id="IPR000209">
    <property type="entry name" value="Peptidase_S8/S53_dom"/>
</dbReference>
<proteinExistence type="inferred from homology"/>
<dbReference type="SUPFAM" id="SSF103515">
    <property type="entry name" value="Autotransporter"/>
    <property type="match status" value="1"/>
</dbReference>
<accession>A0A7W8APE0</accession>
<dbReference type="GO" id="GO:0005886">
    <property type="term" value="C:plasma membrane"/>
    <property type="evidence" value="ECO:0007669"/>
    <property type="project" value="TreeGrafter"/>
</dbReference>
<dbReference type="SMART" id="SM00869">
    <property type="entry name" value="Autotransporter"/>
    <property type="match status" value="1"/>
</dbReference>
<evidence type="ECO:0000256" key="7">
    <source>
        <dbReference type="SAM" id="SignalP"/>
    </source>
</evidence>
<gene>
    <name evidence="9" type="ORF">HNQ68_003443</name>
</gene>
<dbReference type="EC" id="3.4.21.-" evidence="9"/>
<evidence type="ECO:0000256" key="6">
    <source>
        <dbReference type="PROSITE-ProRule" id="PRU01240"/>
    </source>
</evidence>
<name>A0A7W8APE0_9HYPH</name>
<feature type="chain" id="PRO_5031439775" evidence="7">
    <location>
        <begin position="30"/>
        <end position="1015"/>
    </location>
</feature>
<evidence type="ECO:0000259" key="8">
    <source>
        <dbReference type="PROSITE" id="PS51208"/>
    </source>
</evidence>
<dbReference type="PANTHER" id="PTHR42884">
    <property type="entry name" value="PROPROTEIN CONVERTASE SUBTILISIN/KEXIN-RELATED"/>
    <property type="match status" value="1"/>
</dbReference>